<sequence>MMKKRVNQVRTRWLLVGIGVLLVATYLALISMRFFSPVISALLIGTFTTLGIGLIGVFISQMRRLQLRTFRQILAYVQDKPVGAAPRVSRRKQLWQAALGAVIGLLLGGGLTWLIGEYLLGWHF</sequence>
<dbReference type="Proteomes" id="UP000050911">
    <property type="component" value="Unassembled WGS sequence"/>
</dbReference>
<dbReference type="STRING" id="1302272.FC96_GL001608"/>
<reference evidence="2 3" key="1">
    <citation type="journal article" date="2015" name="Genome Announc.">
        <title>Expanding the biotechnology potential of lactobacilli through comparative genomics of 213 strains and associated genera.</title>
        <authorList>
            <person name="Sun Z."/>
            <person name="Harris H.M."/>
            <person name="McCann A."/>
            <person name="Guo C."/>
            <person name="Argimon S."/>
            <person name="Zhang W."/>
            <person name="Yang X."/>
            <person name="Jeffery I.B."/>
            <person name="Cooney J.C."/>
            <person name="Kagawa T.F."/>
            <person name="Liu W."/>
            <person name="Song Y."/>
            <person name="Salvetti E."/>
            <person name="Wrobel A."/>
            <person name="Rasinkangas P."/>
            <person name="Parkhill J."/>
            <person name="Rea M.C."/>
            <person name="O'Sullivan O."/>
            <person name="Ritari J."/>
            <person name="Douillard F.P."/>
            <person name="Paul Ross R."/>
            <person name="Yang R."/>
            <person name="Briner A.E."/>
            <person name="Felis G.E."/>
            <person name="de Vos W.M."/>
            <person name="Barrangou R."/>
            <person name="Klaenhammer T.R."/>
            <person name="Caufield P.W."/>
            <person name="Cui Y."/>
            <person name="Zhang H."/>
            <person name="O'Toole P.W."/>
        </authorList>
    </citation>
    <scope>NUCLEOTIDE SEQUENCE [LARGE SCALE GENOMIC DNA]</scope>
    <source>
        <strain evidence="2 3">JCM 15530</strain>
    </source>
</reference>
<dbReference type="EMBL" id="AZCX01000003">
    <property type="protein sequence ID" value="KRK48500.1"/>
    <property type="molecule type" value="Genomic_DNA"/>
</dbReference>
<evidence type="ECO:0000313" key="3">
    <source>
        <dbReference type="Proteomes" id="UP000050911"/>
    </source>
</evidence>
<dbReference type="PATRIC" id="fig|1302272.5.peg.1624"/>
<gene>
    <name evidence="2" type="ORF">FC96_GL001608</name>
</gene>
<feature type="transmembrane region" description="Helical" evidence="1">
    <location>
        <begin position="12"/>
        <end position="32"/>
    </location>
</feature>
<accession>A0A0R1HX88</accession>
<comment type="caution">
    <text evidence="2">The sequence shown here is derived from an EMBL/GenBank/DDBJ whole genome shotgun (WGS) entry which is preliminary data.</text>
</comment>
<evidence type="ECO:0000256" key="1">
    <source>
        <dbReference type="SAM" id="Phobius"/>
    </source>
</evidence>
<feature type="transmembrane region" description="Helical" evidence="1">
    <location>
        <begin position="38"/>
        <end position="59"/>
    </location>
</feature>
<dbReference type="RefSeq" id="WP_054660287.1">
    <property type="nucleotide sequence ID" value="NZ_AZCX01000003.1"/>
</dbReference>
<keyword evidence="1" id="KW-0472">Membrane</keyword>
<evidence type="ECO:0000313" key="2">
    <source>
        <dbReference type="EMBL" id="KRK48500.1"/>
    </source>
</evidence>
<keyword evidence="3" id="KW-1185">Reference proteome</keyword>
<feature type="transmembrane region" description="Helical" evidence="1">
    <location>
        <begin position="94"/>
        <end position="115"/>
    </location>
</feature>
<dbReference type="AlphaFoldDB" id="A0A0R1HX88"/>
<name>A0A0R1HX88_9LACO</name>
<proteinExistence type="predicted"/>
<protein>
    <submittedName>
        <fullName evidence="2">Uncharacterized protein</fullName>
    </submittedName>
</protein>
<keyword evidence="1" id="KW-1133">Transmembrane helix</keyword>
<organism evidence="2 3">
    <name type="scientific">Secundilactobacillus kimchicus JCM 15530</name>
    <dbReference type="NCBI Taxonomy" id="1302272"/>
    <lineage>
        <taxon>Bacteria</taxon>
        <taxon>Bacillati</taxon>
        <taxon>Bacillota</taxon>
        <taxon>Bacilli</taxon>
        <taxon>Lactobacillales</taxon>
        <taxon>Lactobacillaceae</taxon>
        <taxon>Secundilactobacillus</taxon>
    </lineage>
</organism>
<keyword evidence="1" id="KW-0812">Transmembrane</keyword>